<dbReference type="RefSeq" id="WP_264501077.1">
    <property type="nucleotide sequence ID" value="NZ_JAPDDS010000005.1"/>
</dbReference>
<dbReference type="Pfam" id="PF07583">
    <property type="entry name" value="PSCyt2"/>
    <property type="match status" value="1"/>
</dbReference>
<evidence type="ECO:0000259" key="3">
    <source>
        <dbReference type="Pfam" id="PF07587"/>
    </source>
</evidence>
<dbReference type="PANTHER" id="PTHR35889">
    <property type="entry name" value="CYCLOINULO-OLIGOSACCHARIDE FRUCTANOTRANSFERASE-RELATED"/>
    <property type="match status" value="1"/>
</dbReference>
<dbReference type="EMBL" id="JAPDDS010000005">
    <property type="protein sequence ID" value="MCW1885119.1"/>
    <property type="molecule type" value="Genomic_DNA"/>
</dbReference>
<proteinExistence type="predicted"/>
<dbReference type="Pfam" id="PF07587">
    <property type="entry name" value="PSD1"/>
    <property type="match status" value="1"/>
</dbReference>
<dbReference type="InterPro" id="IPR011444">
    <property type="entry name" value="DUF1549"/>
</dbReference>
<dbReference type="Gene3D" id="2.60.120.260">
    <property type="entry name" value="Galactose-binding domain-like"/>
    <property type="match status" value="1"/>
</dbReference>
<dbReference type="InterPro" id="IPR022655">
    <property type="entry name" value="DUF1553"/>
</dbReference>
<keyword evidence="6" id="KW-1185">Reference proteome</keyword>
<dbReference type="Proteomes" id="UP001207930">
    <property type="component" value="Unassembled WGS sequence"/>
</dbReference>
<dbReference type="PANTHER" id="PTHR35889:SF3">
    <property type="entry name" value="F-BOX DOMAIN-CONTAINING PROTEIN"/>
    <property type="match status" value="1"/>
</dbReference>
<protein>
    <submittedName>
        <fullName evidence="5">PSD1 and planctomycete cytochrome C domain-containing protein</fullName>
    </submittedName>
</protein>
<dbReference type="InterPro" id="IPR011429">
    <property type="entry name" value="Cyt_c_Planctomycete-type"/>
</dbReference>
<comment type="caution">
    <text evidence="5">The sequence shown here is derived from an EMBL/GenBank/DDBJ whole genome shotgun (WGS) entry which is preliminary data.</text>
</comment>
<evidence type="ECO:0000256" key="1">
    <source>
        <dbReference type="SAM" id="SignalP"/>
    </source>
</evidence>
<feature type="domain" description="DUF1549" evidence="2">
    <location>
        <begin position="160"/>
        <end position="350"/>
    </location>
</feature>
<accession>A0ABT3FP51</accession>
<sequence>MPRSVKTAPVREDLSLLPRLLPLLLLAPVTASAEVDFAHQVVPILKEHCSKCHMEGAKKGGLSMNTRETLLEGSENGAIVEPGKAHESLLLESILTDDKVERMPPKGPRVPADQAEILRQWIDEGMKWQPGFSFGEQSYEPPLKPRHPELPAVADGREHPVDRLIDAYFVNKKVTRPQPLGDAAFIRRITLDFTGLLPTPEAIDAFVADKAPDKRAKLIESTLARDTDYAEHWLSFWNDLLRNDYQGTGYIDGGRSPITGWLYESLVSNKPYDEFARELLAPPTPASRGFIDGIQWRGSVNASQVREIQFSQSVSQTFLGLNMKCASCHDSFVDRWKLDEAYGLAAIYAEQPLEIARCDKPTGRMAKPGWIFPELGEVDANAPQPERLKQLAGLMTHPENGRFTRTIVNRLWHRLMGRGIVHPVDAMDTEPWNEDLLDFLAVRFAEDGYDLKKALAFIASSEIYQSQPVVTAENADQNVFRGPLAKRMSAEQFVDAVWTLTGTAPDKASDAVPRGKGAGAAPLTARWIWSQASASASMPSGHTITLGTEVTLPSAPAAAKAVFIADNEAEIFINGRSVVRETAHPEGPRGVSVDLQGLRAGKNSILAVVRNGGSGPNPAGFLLEGRIEMPDGKPVTIASGPSWKWTSSLPDEKGRFARAPQDWQPAQVLANPGVWDRFVAAMPPLSSEPAPMVRASLVPSDMLMRALGRPNREQIVSMRPDNITTLEAIDLANGEQLAGLLKKGAADLHALRKPTPELIDHVFMRALGRRATASEKNGLGSTLGMQPTTQAIEDLLWMVILLPEFQFVR</sequence>
<evidence type="ECO:0000313" key="6">
    <source>
        <dbReference type="Proteomes" id="UP001207930"/>
    </source>
</evidence>
<organism evidence="5 6">
    <name type="scientific">Luteolibacter flavescens</name>
    <dbReference type="NCBI Taxonomy" id="1859460"/>
    <lineage>
        <taxon>Bacteria</taxon>
        <taxon>Pseudomonadati</taxon>
        <taxon>Verrucomicrobiota</taxon>
        <taxon>Verrucomicrobiia</taxon>
        <taxon>Verrucomicrobiales</taxon>
        <taxon>Verrucomicrobiaceae</taxon>
        <taxon>Luteolibacter</taxon>
    </lineage>
</organism>
<keyword evidence="1" id="KW-0732">Signal</keyword>
<evidence type="ECO:0000259" key="2">
    <source>
        <dbReference type="Pfam" id="PF07583"/>
    </source>
</evidence>
<feature type="domain" description="DUF1553" evidence="3">
    <location>
        <begin position="389"/>
        <end position="508"/>
    </location>
</feature>
<dbReference type="Pfam" id="PF07635">
    <property type="entry name" value="PSCyt1"/>
    <property type="match status" value="1"/>
</dbReference>
<name>A0ABT3FP51_9BACT</name>
<feature type="signal peptide" evidence="1">
    <location>
        <begin position="1"/>
        <end position="33"/>
    </location>
</feature>
<feature type="chain" id="PRO_5046232207" evidence="1">
    <location>
        <begin position="34"/>
        <end position="809"/>
    </location>
</feature>
<gene>
    <name evidence="5" type="ORF">OKA04_10300</name>
</gene>
<evidence type="ECO:0000259" key="4">
    <source>
        <dbReference type="Pfam" id="PF07635"/>
    </source>
</evidence>
<evidence type="ECO:0000313" key="5">
    <source>
        <dbReference type="EMBL" id="MCW1885119.1"/>
    </source>
</evidence>
<feature type="domain" description="Cytochrome C Planctomycete-type" evidence="4">
    <location>
        <begin position="49"/>
        <end position="107"/>
    </location>
</feature>
<reference evidence="5 6" key="1">
    <citation type="submission" date="2022-10" db="EMBL/GenBank/DDBJ databases">
        <title>Luteolibacter flavescens strain MCCC 1K03193, whole genome shotgun sequencing project.</title>
        <authorList>
            <person name="Zhao G."/>
            <person name="Shen L."/>
        </authorList>
    </citation>
    <scope>NUCLEOTIDE SEQUENCE [LARGE SCALE GENOMIC DNA]</scope>
    <source>
        <strain evidence="5 6">MCCC 1K03193</strain>
    </source>
</reference>